<keyword evidence="2 10" id="KW-0963">Cytoplasm</keyword>
<comment type="function">
    <text evidence="10">Plays a central role in 2-thiolation of mcm(5)S(2)U at tRNA wobble positions of cytosolic tRNA(Lys), tRNA(Glu) and tRNA(Gln). Also essential during biosynthesis of the molybdenum cofactor. Acts by mediating the C-terminal thiocarboxylation of sulfur carriers URM1 and MOCS2A. Its N-terminus first activates URM1 and MOCS2A as acyl-adenylates (-COAMP), then the persulfide sulfur on the catalytic cysteine is transferred to URM1 and MOCS2A to form thiocarboxylation (-COSH) of their C-terminus. The reaction probably involves hydrogen sulfide that is generated from the persulfide intermediate and that acts as nucleophile towards URM1 and MOCS2A. Subsequently, a transient disulfide bond is formed. Does not use thiosulfate as sulfur donor; NFS1 probably acting as a sulfur donor for thiocarboxylation reactions.</text>
</comment>
<evidence type="ECO:0000256" key="8">
    <source>
        <dbReference type="ARBA" id="ARBA00022840"/>
    </source>
</evidence>
<evidence type="ECO:0000256" key="1">
    <source>
        <dbReference type="ARBA" id="ARBA00004514"/>
    </source>
</evidence>
<evidence type="ECO:0000259" key="12">
    <source>
        <dbReference type="PROSITE" id="PS50206"/>
    </source>
</evidence>
<dbReference type="FunFam" id="3.40.50.720:FF:000033">
    <property type="entry name" value="Adenylyltransferase and sulfurtransferase MOCS3"/>
    <property type="match status" value="1"/>
</dbReference>
<dbReference type="HAMAP" id="MF_03049">
    <property type="entry name" value="MOCS3_Uba4"/>
    <property type="match status" value="1"/>
</dbReference>
<evidence type="ECO:0000256" key="5">
    <source>
        <dbReference type="ARBA" id="ARBA00022723"/>
    </source>
</evidence>
<sequence>MSPTSCHEMEQEIARLRAEVAELKAQCATKATLKSPEAVVTSLSPLSKEPISYNHSLTKSEVERFSRQLVLPSFGIEGQERLCRGSVLIIGCGGLGSPAALYLAAAGVGRIGLVDRDVVEVSNLHRQIIHTTASAGMAKVESAAAAVRALNPLVQVDVYGNGITPRNVLDIVGKYDVILDATDNPASRYLINDACVVCGKPLVSAASVGTDGQLTVYNFNSSSKEVQACPCYRCVFPESPAAGNCARCSDAGVLGVVPGVMGTLQALEAVKILAYYLDPVSKFHSTRSGESLEGVDASSDSQNCSQNCSRNCSQNNYQNNSKDKCSSSSTKVTNRAEILGGKLLIFDALAGKFSTVRLRGRSPKCVVCGDNPTIQRGSLPDYDYETFTGQPSNDGPPKPLRVLAQEERLTPMAAWAMLTEDAGELDPKGYDATKVSDSGLDLESESDLNSDPKSKSKSNLQKTDPEFLVIDVRPENQIQIVDLQVKLDQDKRTRGKLSYEYVVAPYLKMQAQSVLLDSVVQKCLGGDFRREAAEADGQVEGGGDARPGDDEKVIDKEVLVLCRRGNHSQLAVRLLKDAIGKQVGRDDGGAFVVRSRKEGSESHVTTRIQIRDIEGGITAWAEQVHKELPIL</sequence>
<dbReference type="GO" id="GO:0004792">
    <property type="term" value="F:thiosulfate-cyanide sulfurtransferase activity"/>
    <property type="evidence" value="ECO:0007669"/>
    <property type="project" value="TreeGrafter"/>
</dbReference>
<evidence type="ECO:0000256" key="9">
    <source>
        <dbReference type="ARBA" id="ARBA00023268"/>
    </source>
</evidence>
<protein>
    <recommendedName>
        <fullName evidence="10">Adenylyltransferase and sulfurtransferase MOCS3</fullName>
    </recommendedName>
    <alternativeName>
        <fullName evidence="10">Molybdenum cofactor synthesis protein 3</fullName>
    </alternativeName>
    <domain>
        <recommendedName>
            <fullName evidence="10">Molybdopterin-synthase adenylyltransferase</fullName>
            <ecNumber evidence="10">2.7.7.80</ecNumber>
        </recommendedName>
        <alternativeName>
            <fullName evidence="10">Adenylyltransferase MOCS3</fullName>
        </alternativeName>
        <alternativeName>
            <fullName evidence="10">Sulfur carrier protein MOCS2A adenylyltransferase</fullName>
        </alternativeName>
    </domain>
    <domain>
        <recommendedName>
            <fullName evidence="10">Molybdopterin-synthase sulfurtransferase</fullName>
            <ecNumber evidence="10">2.8.1.11</ecNumber>
        </recommendedName>
        <alternativeName>
            <fullName evidence="10">Sulfurtransferase MOCS3</fullName>
        </alternativeName>
        <alternativeName>
            <fullName evidence="10">Sulfur carrier protein MOCS2A sulfurtransferase</fullName>
        </alternativeName>
    </domain>
</protein>
<evidence type="ECO:0000313" key="13">
    <source>
        <dbReference type="EMBL" id="CAD8780807.1"/>
    </source>
</evidence>
<keyword evidence="5 10" id="KW-0479">Metal-binding</keyword>
<dbReference type="GO" id="GO:0002143">
    <property type="term" value="P:tRNA wobble position uridine thiolation"/>
    <property type="evidence" value="ECO:0007669"/>
    <property type="project" value="InterPro"/>
</dbReference>
<comment type="subcellular location">
    <subcellularLocation>
        <location evidence="1">Cytoplasm</location>
        <location evidence="1">Cytosol</location>
    </subcellularLocation>
</comment>
<feature type="binding site" evidence="10">
    <location>
        <position position="94"/>
    </location>
    <ligand>
        <name>ATP</name>
        <dbReference type="ChEBI" id="CHEBI:30616"/>
    </ligand>
</feature>
<dbReference type="InterPro" id="IPR035985">
    <property type="entry name" value="Ubiquitin-activating_enz"/>
</dbReference>
<dbReference type="PANTHER" id="PTHR10953:SF102">
    <property type="entry name" value="ADENYLYLTRANSFERASE AND SULFURTRANSFERASE MOCS3"/>
    <property type="match status" value="1"/>
</dbReference>
<feature type="active site" description="Cysteine persulfide intermediate; for sulfurtransferase activity" evidence="10">
    <location>
        <position position="562"/>
    </location>
</feature>
<feature type="active site" description="Glycyl thioester intermediate; for adenylyltransferase activity" evidence="10">
    <location>
        <position position="248"/>
    </location>
</feature>
<feature type="binding site" evidence="10">
    <location>
        <begin position="122"/>
        <end position="126"/>
    </location>
    <ligand>
        <name>ATP</name>
        <dbReference type="ChEBI" id="CHEBI:30616"/>
    </ligand>
</feature>
<dbReference type="GO" id="GO:0005829">
    <property type="term" value="C:cytosol"/>
    <property type="evidence" value="ECO:0007669"/>
    <property type="project" value="UniProtKB-SubCell"/>
</dbReference>
<dbReference type="PROSITE" id="PS50206">
    <property type="entry name" value="RHODANESE_3"/>
    <property type="match status" value="1"/>
</dbReference>
<dbReference type="InterPro" id="IPR000594">
    <property type="entry name" value="ThiF_NAD_FAD-bd"/>
</dbReference>
<evidence type="ECO:0000256" key="4">
    <source>
        <dbReference type="ARBA" id="ARBA00022694"/>
    </source>
</evidence>
<dbReference type="InterPro" id="IPR045886">
    <property type="entry name" value="ThiF/MoeB/HesA"/>
</dbReference>
<feature type="binding site" evidence="10">
    <location>
        <position position="368"/>
    </location>
    <ligand>
        <name>Zn(2+)</name>
        <dbReference type="ChEBI" id="CHEBI:29105"/>
    </ligand>
</feature>
<comment type="catalytic activity">
    <reaction evidence="10">
        <text>[molybdopterin-synthase sulfur-carrier protein]-C-terminal Gly-Gly-AMP + S-sulfanyl-L-cysteinyl-[cysteine desulfurase] + AH2 = [molybdopterin-synthase sulfur-carrier protein]-C-terminal-Gly-aminoethanethioate + L-cysteinyl-[cysteine desulfurase] + A + AMP + 2 H(+)</text>
        <dbReference type="Rhea" id="RHEA:48612"/>
        <dbReference type="Rhea" id="RHEA-COMP:12157"/>
        <dbReference type="Rhea" id="RHEA-COMP:12158"/>
        <dbReference type="Rhea" id="RHEA-COMP:12159"/>
        <dbReference type="Rhea" id="RHEA-COMP:19907"/>
        <dbReference type="ChEBI" id="CHEBI:13193"/>
        <dbReference type="ChEBI" id="CHEBI:15378"/>
        <dbReference type="ChEBI" id="CHEBI:17499"/>
        <dbReference type="ChEBI" id="CHEBI:29950"/>
        <dbReference type="ChEBI" id="CHEBI:61963"/>
        <dbReference type="ChEBI" id="CHEBI:90618"/>
        <dbReference type="ChEBI" id="CHEBI:232372"/>
        <dbReference type="ChEBI" id="CHEBI:456215"/>
        <dbReference type="EC" id="2.8.1.11"/>
    </reaction>
</comment>
<keyword evidence="3 10" id="KW-0808">Transferase</keyword>
<accession>A0A7S0YKG2</accession>
<dbReference type="InterPro" id="IPR036873">
    <property type="entry name" value="Rhodanese-like_dom_sf"/>
</dbReference>
<feature type="binding site" evidence="10">
    <location>
        <begin position="183"/>
        <end position="184"/>
    </location>
    <ligand>
        <name>ATP</name>
        <dbReference type="ChEBI" id="CHEBI:30616"/>
    </ligand>
</feature>
<dbReference type="InterPro" id="IPR001763">
    <property type="entry name" value="Rhodanese-like_dom"/>
</dbReference>
<name>A0A7S0YKG2_9CHLO</name>
<dbReference type="PANTHER" id="PTHR10953">
    <property type="entry name" value="UBIQUITIN-ACTIVATING ENZYME E1"/>
    <property type="match status" value="1"/>
</dbReference>
<keyword evidence="8 10" id="KW-0067">ATP-binding</keyword>
<evidence type="ECO:0000256" key="6">
    <source>
        <dbReference type="ARBA" id="ARBA00022741"/>
    </source>
</evidence>
<dbReference type="GO" id="GO:0005524">
    <property type="term" value="F:ATP binding"/>
    <property type="evidence" value="ECO:0007669"/>
    <property type="project" value="UniProtKB-KW"/>
</dbReference>
<feature type="region of interest" description="Disordered" evidence="11">
    <location>
        <begin position="426"/>
        <end position="462"/>
    </location>
</feature>
<comment type="catalytic activity">
    <reaction evidence="10">
        <text>[molybdopterin-synthase sulfur-carrier protein]-C-terminal Gly-Gly + ATP + H(+) = [molybdopterin-synthase sulfur-carrier protein]-C-terminal Gly-Gly-AMP + diphosphate</text>
        <dbReference type="Rhea" id="RHEA:43616"/>
        <dbReference type="Rhea" id="RHEA-COMP:12159"/>
        <dbReference type="Rhea" id="RHEA-COMP:12202"/>
        <dbReference type="ChEBI" id="CHEBI:15378"/>
        <dbReference type="ChEBI" id="CHEBI:30616"/>
        <dbReference type="ChEBI" id="CHEBI:33019"/>
        <dbReference type="ChEBI" id="CHEBI:90618"/>
        <dbReference type="ChEBI" id="CHEBI:90778"/>
        <dbReference type="EC" id="2.7.7.80"/>
    </reaction>
</comment>
<gene>
    <name evidence="10" type="primary">MOCS3</name>
    <name evidence="10" type="synonym">CNX5</name>
    <name evidence="10" type="synonym">UBA4</name>
    <name evidence="13" type="ORF">PPAR00522_LOCUS15101</name>
</gene>
<dbReference type="GO" id="GO:0061605">
    <property type="term" value="F:molybdopterin-synthase adenylyltransferase activity"/>
    <property type="evidence" value="ECO:0007669"/>
    <property type="project" value="UniProtKB-EC"/>
</dbReference>
<keyword evidence="7 10" id="KW-0862">Zinc</keyword>
<organism evidence="13">
    <name type="scientific">Polytomella parva</name>
    <dbReference type="NCBI Taxonomy" id="51329"/>
    <lineage>
        <taxon>Eukaryota</taxon>
        <taxon>Viridiplantae</taxon>
        <taxon>Chlorophyta</taxon>
        <taxon>core chlorophytes</taxon>
        <taxon>Chlorophyceae</taxon>
        <taxon>CS clade</taxon>
        <taxon>Chlamydomonadales</taxon>
        <taxon>Chlamydomonadaceae</taxon>
        <taxon>Polytomella</taxon>
    </lineage>
</organism>
<dbReference type="EC" id="2.8.1.11" evidence="10"/>
<dbReference type="CDD" id="cd00757">
    <property type="entry name" value="ThiF_MoeB_HesA_family"/>
    <property type="match status" value="1"/>
</dbReference>
<dbReference type="InterPro" id="IPR028885">
    <property type="entry name" value="MOCS3/Uba4"/>
</dbReference>
<dbReference type="AlphaFoldDB" id="A0A7S0YKG2"/>
<evidence type="ECO:0000256" key="3">
    <source>
        <dbReference type="ARBA" id="ARBA00022679"/>
    </source>
</evidence>
<feature type="domain" description="Rhodanese" evidence="12">
    <location>
        <begin position="555"/>
        <end position="629"/>
    </location>
</feature>
<dbReference type="Gene3D" id="3.40.250.10">
    <property type="entry name" value="Rhodanese-like domain"/>
    <property type="match status" value="1"/>
</dbReference>
<evidence type="ECO:0000256" key="2">
    <source>
        <dbReference type="ARBA" id="ARBA00022490"/>
    </source>
</evidence>
<dbReference type="UniPathway" id="UPA00988"/>
<dbReference type="Pfam" id="PF00899">
    <property type="entry name" value="ThiF"/>
    <property type="match status" value="1"/>
</dbReference>
<reference evidence="13" key="1">
    <citation type="submission" date="2021-01" db="EMBL/GenBank/DDBJ databases">
        <authorList>
            <person name="Corre E."/>
            <person name="Pelletier E."/>
            <person name="Niang G."/>
            <person name="Scheremetjew M."/>
            <person name="Finn R."/>
            <person name="Kale V."/>
            <person name="Holt S."/>
            <person name="Cochrane G."/>
            <person name="Meng A."/>
            <person name="Brown T."/>
            <person name="Cohen L."/>
        </authorList>
    </citation>
    <scope>NUCLEOTIDE SEQUENCE</scope>
    <source>
        <strain evidence="13">SAG 63-3</strain>
    </source>
</reference>
<evidence type="ECO:0000256" key="7">
    <source>
        <dbReference type="ARBA" id="ARBA00022833"/>
    </source>
</evidence>
<keyword evidence="9 10" id="KW-0511">Multifunctional enzyme</keyword>
<keyword evidence="4 10" id="KW-0819">tRNA processing</keyword>
<feature type="binding site" evidence="10">
    <location>
        <position position="115"/>
    </location>
    <ligand>
        <name>ATP</name>
        <dbReference type="ChEBI" id="CHEBI:30616"/>
    </ligand>
</feature>
<dbReference type="EMBL" id="HBFM01023296">
    <property type="protein sequence ID" value="CAD8780807.1"/>
    <property type="molecule type" value="Transcribed_RNA"/>
</dbReference>
<comment type="cofactor">
    <cofactor evidence="10">
        <name>Zn(2+)</name>
        <dbReference type="ChEBI" id="CHEBI:29105"/>
    </cofactor>
    <text evidence="10">Binds 1 zinc ion per subunit.</text>
</comment>
<comment type="similarity">
    <text evidence="10">In the N-terminal section; belongs to the HesA/MoeB/ThiF family. UBA4 subfamily.</text>
</comment>
<dbReference type="GO" id="GO:0061604">
    <property type="term" value="F:molybdopterin-synthase sulfurtransferase activity"/>
    <property type="evidence" value="ECO:0007669"/>
    <property type="project" value="UniProtKB-EC"/>
</dbReference>
<dbReference type="Gene3D" id="3.40.50.720">
    <property type="entry name" value="NAD(P)-binding Rossmann-like Domain"/>
    <property type="match status" value="1"/>
</dbReference>
<dbReference type="EC" id="2.7.7.80" evidence="10"/>
<dbReference type="GO" id="GO:0046872">
    <property type="term" value="F:metal ion binding"/>
    <property type="evidence" value="ECO:0007669"/>
    <property type="project" value="UniProtKB-KW"/>
</dbReference>
<proteinExistence type="inferred from homology"/>
<keyword evidence="6 10" id="KW-0547">Nucleotide-binding</keyword>
<evidence type="ECO:0000256" key="10">
    <source>
        <dbReference type="HAMAP-Rule" id="MF_03049"/>
    </source>
</evidence>
<feature type="binding site" evidence="10">
    <location>
        <position position="231"/>
    </location>
    <ligand>
        <name>Zn(2+)</name>
        <dbReference type="ChEBI" id="CHEBI:29105"/>
    </ligand>
</feature>
<dbReference type="GO" id="GO:0042292">
    <property type="term" value="F:URM1 activating enzyme activity"/>
    <property type="evidence" value="ECO:0007669"/>
    <property type="project" value="TreeGrafter"/>
</dbReference>
<comment type="pathway">
    <text evidence="10">tRNA modification; 5-methoxycarbonylmethyl-2-thiouridine-tRNA biosynthesis.</text>
</comment>
<comment type="pathway">
    <text evidence="10">Cofactor biosynthesis; molybdopterin biosynthesis.</text>
</comment>
<evidence type="ECO:0000256" key="11">
    <source>
        <dbReference type="SAM" id="MobiDB-lite"/>
    </source>
</evidence>
<dbReference type="SUPFAM" id="SSF69572">
    <property type="entry name" value="Activating enzymes of the ubiquitin-like proteins"/>
    <property type="match status" value="1"/>
</dbReference>
<dbReference type="GO" id="GO:0006777">
    <property type="term" value="P:Mo-molybdopterin cofactor biosynthetic process"/>
    <property type="evidence" value="ECO:0007669"/>
    <property type="project" value="UniProtKB-UniRule"/>
</dbReference>
<keyword evidence="10" id="KW-0501">Molybdenum cofactor biosynthesis</keyword>
<feature type="binding site" evidence="10">
    <location>
        <position position="139"/>
    </location>
    <ligand>
        <name>ATP</name>
        <dbReference type="ChEBI" id="CHEBI:30616"/>
    </ligand>
</feature>
<dbReference type="UniPathway" id="UPA00344"/>
<feature type="binding site" evidence="10">
    <location>
        <position position="234"/>
    </location>
    <ligand>
        <name>Zn(2+)</name>
        <dbReference type="ChEBI" id="CHEBI:29105"/>
    </ligand>
</feature>
<feature type="binding site" evidence="10">
    <location>
        <position position="365"/>
    </location>
    <ligand>
        <name>Zn(2+)</name>
        <dbReference type="ChEBI" id="CHEBI:29105"/>
    </ligand>
</feature>